<evidence type="ECO:0008006" key="4">
    <source>
        <dbReference type="Google" id="ProtNLM"/>
    </source>
</evidence>
<dbReference type="InterPro" id="IPR010288">
    <property type="entry name" value="EcsB_ABC"/>
</dbReference>
<protein>
    <recommendedName>
        <fullName evidence="4">ABC transporter permease</fullName>
    </recommendedName>
</protein>
<dbReference type="RefSeq" id="WP_045669055.1">
    <property type="nucleotide sequence ID" value="NZ_CP011058.1"/>
</dbReference>
<feature type="transmembrane region" description="Helical" evidence="1">
    <location>
        <begin position="21"/>
        <end position="42"/>
    </location>
</feature>
<dbReference type="STRING" id="1126833.VN24_01985"/>
<dbReference type="OrthoDB" id="2447941at2"/>
<feature type="transmembrane region" description="Helical" evidence="1">
    <location>
        <begin position="137"/>
        <end position="157"/>
    </location>
</feature>
<name>A0A0D5NEQ8_9BACL</name>
<feature type="transmembrane region" description="Helical" evidence="1">
    <location>
        <begin position="353"/>
        <end position="373"/>
    </location>
</feature>
<reference evidence="3" key="2">
    <citation type="submission" date="2015-03" db="EMBL/GenBank/DDBJ databases">
        <title>Genome sequence of Paenibacillus beijingensis strain DSM 24997T.</title>
        <authorList>
            <person name="Kwak Y."/>
            <person name="Shin J.-H."/>
        </authorList>
    </citation>
    <scope>NUCLEOTIDE SEQUENCE [LARGE SCALE GENOMIC DNA]</scope>
    <source>
        <strain evidence="3">DSM 24997</strain>
    </source>
</reference>
<evidence type="ECO:0000256" key="1">
    <source>
        <dbReference type="SAM" id="Phobius"/>
    </source>
</evidence>
<sequence length="416" mass="46513">MNRELEQLWKRRAGAFRSEMMPYMGYVVQSGFPGFSVLLLILASVGYGTFIRDIPPDFPVMAAGVLLLTPLLCRSPLRTWLQPADTVFLLRLEPAMPAYIGRSIRRSLLPGTALALAALAVYWPLYRSEAGSGNAGAWTLAVMTAALFAANTVASWQERRMAWSGARRLARLLRWLLTAVAVSFFLTVEPWKALLFTLPAAALLAAAYRLPRRLSFPWERLIEEEERTRSRYYRFLGLFVDVPALPPRVYKRPYAAWIPSLITLRKSNAYRYWYTLTLIRTELGGILLRLLLLGLLVVYWLSDAAWLAGWGAAAVQLLFLGIAGVQLSALRLTHRFSVWRHVYPLPEERRNRSLLAVDRAANAALAVPLLLALTMPLMAAGHLAPAAAGVGATAAYLLLLRPARLRRKLSADQEED</sequence>
<dbReference type="HOGENOM" id="CLU_054332_0_0_9"/>
<feature type="transmembrane region" description="Helical" evidence="1">
    <location>
        <begin position="283"/>
        <end position="301"/>
    </location>
</feature>
<dbReference type="Proteomes" id="UP000032633">
    <property type="component" value="Chromosome"/>
</dbReference>
<dbReference type="GO" id="GO:0016020">
    <property type="term" value="C:membrane"/>
    <property type="evidence" value="ECO:0007669"/>
    <property type="project" value="InterPro"/>
</dbReference>
<dbReference type="Pfam" id="PF05975">
    <property type="entry name" value="EcsB"/>
    <property type="match status" value="1"/>
</dbReference>
<keyword evidence="1" id="KW-0812">Transmembrane</keyword>
<keyword evidence="1" id="KW-0472">Membrane</keyword>
<organism evidence="2 3">
    <name type="scientific">Paenibacillus beijingensis</name>
    <dbReference type="NCBI Taxonomy" id="1126833"/>
    <lineage>
        <taxon>Bacteria</taxon>
        <taxon>Bacillati</taxon>
        <taxon>Bacillota</taxon>
        <taxon>Bacilli</taxon>
        <taxon>Bacillales</taxon>
        <taxon>Paenibacillaceae</taxon>
        <taxon>Paenibacillus</taxon>
    </lineage>
</organism>
<feature type="transmembrane region" description="Helical" evidence="1">
    <location>
        <begin position="379"/>
        <end position="400"/>
    </location>
</feature>
<dbReference type="AlphaFoldDB" id="A0A0D5NEQ8"/>
<proteinExistence type="predicted"/>
<dbReference type="KEGG" id="pbj:VN24_01985"/>
<accession>A0A0D5NEQ8</accession>
<dbReference type="EMBL" id="CP011058">
    <property type="protein sequence ID" value="AJY73620.1"/>
    <property type="molecule type" value="Genomic_DNA"/>
</dbReference>
<evidence type="ECO:0000313" key="2">
    <source>
        <dbReference type="EMBL" id="AJY73620.1"/>
    </source>
</evidence>
<keyword evidence="3" id="KW-1185">Reference proteome</keyword>
<dbReference type="PIRSF" id="PIRSF037259">
    <property type="entry name" value="EcsB_ABC"/>
    <property type="match status" value="1"/>
</dbReference>
<gene>
    <name evidence="2" type="ORF">VN24_01985</name>
</gene>
<feature type="transmembrane region" description="Helical" evidence="1">
    <location>
        <begin position="54"/>
        <end position="73"/>
    </location>
</feature>
<evidence type="ECO:0000313" key="3">
    <source>
        <dbReference type="Proteomes" id="UP000032633"/>
    </source>
</evidence>
<feature type="transmembrane region" description="Helical" evidence="1">
    <location>
        <begin position="193"/>
        <end position="210"/>
    </location>
</feature>
<feature type="transmembrane region" description="Helical" evidence="1">
    <location>
        <begin position="169"/>
        <end position="187"/>
    </location>
</feature>
<reference evidence="2 3" key="1">
    <citation type="journal article" date="2015" name="J. Biotechnol.">
        <title>Complete genome sequence of Paenibacillus beijingensis 7188(T) (=DSM 24997(T)), a novel rhizobacterium from jujube garden soil.</title>
        <authorList>
            <person name="Kwak Y."/>
            <person name="Shin J.H."/>
        </authorList>
    </citation>
    <scope>NUCLEOTIDE SEQUENCE [LARGE SCALE GENOMIC DNA]</scope>
    <source>
        <strain evidence="2 3">DSM 24997</strain>
    </source>
</reference>
<feature type="transmembrane region" description="Helical" evidence="1">
    <location>
        <begin position="307"/>
        <end position="332"/>
    </location>
</feature>
<feature type="transmembrane region" description="Helical" evidence="1">
    <location>
        <begin position="108"/>
        <end position="125"/>
    </location>
</feature>
<keyword evidence="1" id="KW-1133">Transmembrane helix</keyword>
<dbReference type="PATRIC" id="fig|1126833.4.peg.437"/>